<feature type="transmembrane region" description="Helical" evidence="6">
    <location>
        <begin position="316"/>
        <end position="336"/>
    </location>
</feature>
<dbReference type="GO" id="GO:0016020">
    <property type="term" value="C:membrane"/>
    <property type="evidence" value="ECO:0007669"/>
    <property type="project" value="UniProtKB-SubCell"/>
</dbReference>
<evidence type="ECO:0000256" key="2">
    <source>
        <dbReference type="ARBA" id="ARBA00022448"/>
    </source>
</evidence>
<keyword evidence="4 6" id="KW-1133">Transmembrane helix</keyword>
<evidence type="ECO:0000313" key="9">
    <source>
        <dbReference type="Proteomes" id="UP000275385"/>
    </source>
</evidence>
<protein>
    <recommendedName>
        <fullName evidence="7">Major facilitator superfamily (MFS) profile domain-containing protein</fullName>
    </recommendedName>
</protein>
<sequence>MMDEKDLHTENREVLTESKSDLGTDVVDWSVEEETALRHKIDRRIVPLVTILYLLCFLDRVNIGNAGIQGLKQDLGIVKGYKYTWALSVFYIVYLLVEVPSNIILKRVGARFFLPFLVVAFGLVSMCTAFVKSWEGLMVARAFLGIFEGGAMPGMAFFLSTFYRREELLFRIGIYVSAASMAGAVGGFLATGFSHIPSWGTDAAPIHTWRNIFFFEGLITMIIGLLAPIWMPHSPEHAKFLNDRERYIAAARLVRDHKANPTEKVTKADMKKAFLCLHNYTCALGFFLINITVQGMSIFMPTILKELGWESTKAQLMTVPVYVCACLVAVVVAYISDKTRKRGIYLAAFSALAVVGFAILRWATNANVRYMALYFVCIGAFPGGPGFLSWAINNTGGPAVRAVSSGYVVMLGTIGGIVATWTYIPSDGPKYHTGHTINLAGNLAVVLLSIFGIFYCMWENKKRAAGQRDHRLEGLTPDQEQRLGYHHPKFRFMP</sequence>
<feature type="transmembrane region" description="Helical" evidence="6">
    <location>
        <begin position="436"/>
        <end position="458"/>
    </location>
</feature>
<dbReference type="Proteomes" id="UP000275385">
    <property type="component" value="Unassembled WGS sequence"/>
</dbReference>
<dbReference type="Pfam" id="PF07690">
    <property type="entry name" value="MFS_1"/>
    <property type="match status" value="1"/>
</dbReference>
<feature type="transmembrane region" description="Helical" evidence="6">
    <location>
        <begin position="172"/>
        <end position="192"/>
    </location>
</feature>
<comment type="subcellular location">
    <subcellularLocation>
        <location evidence="1">Membrane</location>
        <topology evidence="1">Multi-pass membrane protein</topology>
    </subcellularLocation>
</comment>
<evidence type="ECO:0000256" key="4">
    <source>
        <dbReference type="ARBA" id="ARBA00022989"/>
    </source>
</evidence>
<feature type="transmembrane region" description="Helical" evidence="6">
    <location>
        <begin position="212"/>
        <end position="231"/>
    </location>
</feature>
<dbReference type="PANTHER" id="PTHR43791:SF53">
    <property type="entry name" value="MAJOR FACILITATOR SUPERFAMILY (MFS) PROFILE DOMAIN-CONTAINING PROTEIN"/>
    <property type="match status" value="1"/>
</dbReference>
<dbReference type="GO" id="GO:0022857">
    <property type="term" value="F:transmembrane transporter activity"/>
    <property type="evidence" value="ECO:0007669"/>
    <property type="project" value="InterPro"/>
</dbReference>
<dbReference type="FunFam" id="1.20.1250.20:FF:000018">
    <property type="entry name" value="MFS transporter permease"/>
    <property type="match status" value="1"/>
</dbReference>
<feature type="transmembrane region" description="Helical" evidence="6">
    <location>
        <begin position="137"/>
        <end position="160"/>
    </location>
</feature>
<evidence type="ECO:0000256" key="1">
    <source>
        <dbReference type="ARBA" id="ARBA00004141"/>
    </source>
</evidence>
<organism evidence="8 9">
    <name type="scientific">Coniochaeta pulveracea</name>
    <dbReference type="NCBI Taxonomy" id="177199"/>
    <lineage>
        <taxon>Eukaryota</taxon>
        <taxon>Fungi</taxon>
        <taxon>Dikarya</taxon>
        <taxon>Ascomycota</taxon>
        <taxon>Pezizomycotina</taxon>
        <taxon>Sordariomycetes</taxon>
        <taxon>Sordariomycetidae</taxon>
        <taxon>Coniochaetales</taxon>
        <taxon>Coniochaetaceae</taxon>
        <taxon>Coniochaeta</taxon>
    </lineage>
</organism>
<keyword evidence="9" id="KW-1185">Reference proteome</keyword>
<feature type="transmembrane region" description="Helical" evidence="6">
    <location>
        <begin position="280"/>
        <end position="304"/>
    </location>
</feature>
<dbReference type="PANTHER" id="PTHR43791">
    <property type="entry name" value="PERMEASE-RELATED"/>
    <property type="match status" value="1"/>
</dbReference>
<feature type="transmembrane region" description="Helical" evidence="6">
    <location>
        <begin position="404"/>
        <end position="424"/>
    </location>
</feature>
<keyword evidence="2" id="KW-0813">Transport</keyword>
<dbReference type="OrthoDB" id="9971669at2759"/>
<gene>
    <name evidence="8" type="ORF">DL546_008043</name>
</gene>
<feature type="transmembrane region" description="Helical" evidence="6">
    <location>
        <begin position="83"/>
        <end position="105"/>
    </location>
</feature>
<dbReference type="PROSITE" id="PS50850">
    <property type="entry name" value="MFS"/>
    <property type="match status" value="1"/>
</dbReference>
<feature type="transmembrane region" description="Helical" evidence="6">
    <location>
        <begin position="343"/>
        <end position="364"/>
    </location>
</feature>
<dbReference type="Gene3D" id="1.20.1250.20">
    <property type="entry name" value="MFS general substrate transporter like domains"/>
    <property type="match status" value="2"/>
</dbReference>
<dbReference type="InterPro" id="IPR020846">
    <property type="entry name" value="MFS_dom"/>
</dbReference>
<keyword evidence="5 6" id="KW-0472">Membrane</keyword>
<comment type="caution">
    <text evidence="8">The sequence shown here is derived from an EMBL/GenBank/DDBJ whole genome shotgun (WGS) entry which is preliminary data.</text>
</comment>
<evidence type="ECO:0000313" key="8">
    <source>
        <dbReference type="EMBL" id="RKU48056.1"/>
    </source>
</evidence>
<dbReference type="InterPro" id="IPR011701">
    <property type="entry name" value="MFS"/>
</dbReference>
<dbReference type="InterPro" id="IPR036259">
    <property type="entry name" value="MFS_trans_sf"/>
</dbReference>
<feature type="transmembrane region" description="Helical" evidence="6">
    <location>
        <begin position="45"/>
        <end position="63"/>
    </location>
</feature>
<keyword evidence="3 6" id="KW-0812">Transmembrane</keyword>
<accession>A0A420YJV7</accession>
<dbReference type="EMBL" id="QVQW01000006">
    <property type="protein sequence ID" value="RKU48056.1"/>
    <property type="molecule type" value="Genomic_DNA"/>
</dbReference>
<feature type="domain" description="Major facilitator superfamily (MFS) profile" evidence="7">
    <location>
        <begin position="45"/>
        <end position="461"/>
    </location>
</feature>
<dbReference type="CDD" id="cd17327">
    <property type="entry name" value="MFS_FEN2_like"/>
    <property type="match status" value="1"/>
</dbReference>
<evidence type="ECO:0000256" key="5">
    <source>
        <dbReference type="ARBA" id="ARBA00023136"/>
    </source>
</evidence>
<dbReference type="FunFam" id="1.20.1250.20:FF:000013">
    <property type="entry name" value="MFS general substrate transporter"/>
    <property type="match status" value="1"/>
</dbReference>
<dbReference type="AlphaFoldDB" id="A0A420YJV7"/>
<evidence type="ECO:0000256" key="6">
    <source>
        <dbReference type="SAM" id="Phobius"/>
    </source>
</evidence>
<dbReference type="SUPFAM" id="SSF103473">
    <property type="entry name" value="MFS general substrate transporter"/>
    <property type="match status" value="1"/>
</dbReference>
<reference evidence="8 9" key="1">
    <citation type="submission" date="2018-08" db="EMBL/GenBank/DDBJ databases">
        <title>Draft genome of the lignicolous fungus Coniochaeta pulveracea.</title>
        <authorList>
            <person name="Borstlap C.J."/>
            <person name="De Witt R.N."/>
            <person name="Botha A."/>
            <person name="Volschenk H."/>
        </authorList>
    </citation>
    <scope>NUCLEOTIDE SEQUENCE [LARGE SCALE GENOMIC DNA]</scope>
    <source>
        <strain evidence="8 9">CAB683</strain>
    </source>
</reference>
<feature type="transmembrane region" description="Helical" evidence="6">
    <location>
        <begin position="112"/>
        <end position="131"/>
    </location>
</feature>
<evidence type="ECO:0000256" key="3">
    <source>
        <dbReference type="ARBA" id="ARBA00022692"/>
    </source>
</evidence>
<evidence type="ECO:0000259" key="7">
    <source>
        <dbReference type="PROSITE" id="PS50850"/>
    </source>
</evidence>
<proteinExistence type="predicted"/>
<feature type="transmembrane region" description="Helical" evidence="6">
    <location>
        <begin position="370"/>
        <end position="392"/>
    </location>
</feature>
<name>A0A420YJV7_9PEZI</name>